<protein>
    <submittedName>
        <fullName evidence="1">Uncharacterized protein</fullName>
    </submittedName>
</protein>
<dbReference type="GO" id="GO:0006886">
    <property type="term" value="P:intracellular protein transport"/>
    <property type="evidence" value="ECO:0007669"/>
    <property type="project" value="InterPro"/>
</dbReference>
<dbReference type="Gene3D" id="2.130.10.110">
    <property type="entry name" value="Clathrin heavy-chain terminal domain"/>
    <property type="match status" value="1"/>
</dbReference>
<dbReference type="PANTHER" id="PTHR10292">
    <property type="entry name" value="CLATHRIN HEAVY CHAIN RELATED"/>
    <property type="match status" value="1"/>
</dbReference>
<feature type="non-terminal residue" evidence="1">
    <location>
        <position position="157"/>
    </location>
</feature>
<dbReference type="AlphaFoldDB" id="A0AAN5CGC7"/>
<gene>
    <name evidence="1" type="ORF">PMAYCL1PPCAC_11511</name>
</gene>
<evidence type="ECO:0000313" key="1">
    <source>
        <dbReference type="EMBL" id="GMR41316.1"/>
    </source>
</evidence>
<comment type="caution">
    <text evidence="1">The sequence shown here is derived from an EMBL/GenBank/DDBJ whole genome shotgun (WGS) entry which is preliminary data.</text>
</comment>
<feature type="non-terminal residue" evidence="1">
    <location>
        <position position="1"/>
    </location>
</feature>
<organism evidence="1 2">
    <name type="scientific">Pristionchus mayeri</name>
    <dbReference type="NCBI Taxonomy" id="1317129"/>
    <lineage>
        <taxon>Eukaryota</taxon>
        <taxon>Metazoa</taxon>
        <taxon>Ecdysozoa</taxon>
        <taxon>Nematoda</taxon>
        <taxon>Chromadorea</taxon>
        <taxon>Rhabditida</taxon>
        <taxon>Rhabditina</taxon>
        <taxon>Diplogasteromorpha</taxon>
        <taxon>Diplogasteroidea</taxon>
        <taxon>Neodiplogasteridae</taxon>
        <taxon>Pristionchus</taxon>
    </lineage>
</organism>
<dbReference type="EMBL" id="BTRK01000003">
    <property type="protein sequence ID" value="GMR41316.1"/>
    <property type="molecule type" value="Genomic_DNA"/>
</dbReference>
<dbReference type="GO" id="GO:0030130">
    <property type="term" value="C:clathrin coat of trans-Golgi network vesicle"/>
    <property type="evidence" value="ECO:0007669"/>
    <property type="project" value="InterPro"/>
</dbReference>
<dbReference type="SUPFAM" id="SSF50989">
    <property type="entry name" value="Clathrin heavy-chain terminal domain"/>
    <property type="match status" value="1"/>
</dbReference>
<dbReference type="GO" id="GO:0006898">
    <property type="term" value="P:receptor-mediated endocytosis"/>
    <property type="evidence" value="ECO:0007669"/>
    <property type="project" value="TreeGrafter"/>
</dbReference>
<name>A0AAN5CGC7_9BILA</name>
<proteinExistence type="predicted"/>
<sequence length="157" mass="18109">ADCAKINSDGNLIVYLNGRTVGIYDIEQERTISTYTSDEDVLFVKWIDEETVVFVTESYVYHWDVEEREPHRMFKRHESLDCTRIIDYRMADQVHALIGESKNPQSAGRIQQYDQSCRLSYLMEGDVGCFAKFKMESNPHPSTLFVSARRNAEGGKV</sequence>
<evidence type="ECO:0000313" key="2">
    <source>
        <dbReference type="Proteomes" id="UP001328107"/>
    </source>
</evidence>
<dbReference type="Proteomes" id="UP001328107">
    <property type="component" value="Unassembled WGS sequence"/>
</dbReference>
<dbReference type="GO" id="GO:0071439">
    <property type="term" value="C:clathrin complex"/>
    <property type="evidence" value="ECO:0007669"/>
    <property type="project" value="TreeGrafter"/>
</dbReference>
<dbReference type="GO" id="GO:0030132">
    <property type="term" value="C:clathrin coat of coated pit"/>
    <property type="evidence" value="ECO:0007669"/>
    <property type="project" value="InterPro"/>
</dbReference>
<accession>A0AAN5CGC7</accession>
<dbReference type="GO" id="GO:0005198">
    <property type="term" value="F:structural molecule activity"/>
    <property type="evidence" value="ECO:0007669"/>
    <property type="project" value="InterPro"/>
</dbReference>
<reference evidence="2" key="1">
    <citation type="submission" date="2022-10" db="EMBL/GenBank/DDBJ databases">
        <title>Genome assembly of Pristionchus species.</title>
        <authorList>
            <person name="Yoshida K."/>
            <person name="Sommer R.J."/>
        </authorList>
    </citation>
    <scope>NUCLEOTIDE SEQUENCE [LARGE SCALE GENOMIC DNA]</scope>
    <source>
        <strain evidence="2">RS5460</strain>
    </source>
</reference>
<keyword evidence="2" id="KW-1185">Reference proteome</keyword>
<dbReference type="InterPro" id="IPR016025">
    <property type="entry name" value="Clathrin_H-chain_N"/>
</dbReference>
<dbReference type="PANTHER" id="PTHR10292:SF1">
    <property type="entry name" value="CLATHRIN HEAVY CHAIN"/>
    <property type="match status" value="1"/>
</dbReference>
<dbReference type="GO" id="GO:0032051">
    <property type="term" value="F:clathrin light chain binding"/>
    <property type="evidence" value="ECO:0007669"/>
    <property type="project" value="TreeGrafter"/>
</dbReference>